<dbReference type="InterPro" id="IPR010982">
    <property type="entry name" value="Lambda_DNA-bd_dom_sf"/>
</dbReference>
<protein>
    <submittedName>
        <fullName evidence="3">Transcriptional regulator with XRE-family HTH domain</fullName>
    </submittedName>
</protein>
<proteinExistence type="predicted"/>
<organism evidence="3 4">
    <name type="scientific">Sedimentibacter acidaminivorans</name>
    <dbReference type="NCBI Taxonomy" id="913099"/>
    <lineage>
        <taxon>Bacteria</taxon>
        <taxon>Bacillati</taxon>
        <taxon>Bacillota</taxon>
        <taxon>Tissierellia</taxon>
        <taxon>Sedimentibacter</taxon>
    </lineage>
</organism>
<name>A0ABS4GG49_9FIRM</name>
<gene>
    <name evidence="3" type="ORF">J2Z76_002537</name>
</gene>
<dbReference type="RefSeq" id="WP_209512389.1">
    <property type="nucleotide sequence ID" value="NZ_JAGGKS010000007.1"/>
</dbReference>
<evidence type="ECO:0000313" key="4">
    <source>
        <dbReference type="Proteomes" id="UP001519342"/>
    </source>
</evidence>
<dbReference type="EMBL" id="JAGGKS010000007">
    <property type="protein sequence ID" value="MBP1926668.1"/>
    <property type="molecule type" value="Genomic_DNA"/>
</dbReference>
<dbReference type="PROSITE" id="PS50943">
    <property type="entry name" value="HTH_CROC1"/>
    <property type="match status" value="1"/>
</dbReference>
<evidence type="ECO:0000259" key="2">
    <source>
        <dbReference type="PROSITE" id="PS50943"/>
    </source>
</evidence>
<dbReference type="Proteomes" id="UP001519342">
    <property type="component" value="Unassembled WGS sequence"/>
</dbReference>
<keyword evidence="4" id="KW-1185">Reference proteome</keyword>
<dbReference type="Gene3D" id="1.10.260.40">
    <property type="entry name" value="lambda repressor-like DNA-binding domains"/>
    <property type="match status" value="1"/>
</dbReference>
<comment type="caution">
    <text evidence="3">The sequence shown here is derived from an EMBL/GenBank/DDBJ whole genome shotgun (WGS) entry which is preliminary data.</text>
</comment>
<keyword evidence="1" id="KW-0238">DNA-binding</keyword>
<evidence type="ECO:0000313" key="3">
    <source>
        <dbReference type="EMBL" id="MBP1926668.1"/>
    </source>
</evidence>
<feature type="domain" description="HTH cro/C1-type" evidence="2">
    <location>
        <begin position="7"/>
        <end position="61"/>
    </location>
</feature>
<dbReference type="PANTHER" id="PTHR46558:SF11">
    <property type="entry name" value="HTH-TYPE TRANSCRIPTIONAL REGULATOR XRE"/>
    <property type="match status" value="1"/>
</dbReference>
<dbReference type="PANTHER" id="PTHR46558">
    <property type="entry name" value="TRACRIPTIONAL REGULATORY PROTEIN-RELATED-RELATED"/>
    <property type="match status" value="1"/>
</dbReference>
<dbReference type="InterPro" id="IPR001387">
    <property type="entry name" value="Cro/C1-type_HTH"/>
</dbReference>
<dbReference type="Pfam" id="PF01381">
    <property type="entry name" value="HTH_3"/>
    <property type="match status" value="1"/>
</dbReference>
<dbReference type="CDD" id="cd00093">
    <property type="entry name" value="HTH_XRE"/>
    <property type="match status" value="1"/>
</dbReference>
<reference evidence="3 4" key="1">
    <citation type="submission" date="2021-03" db="EMBL/GenBank/DDBJ databases">
        <title>Genomic Encyclopedia of Type Strains, Phase IV (KMG-IV): sequencing the most valuable type-strain genomes for metagenomic binning, comparative biology and taxonomic classification.</title>
        <authorList>
            <person name="Goeker M."/>
        </authorList>
    </citation>
    <scope>NUCLEOTIDE SEQUENCE [LARGE SCALE GENOMIC DNA]</scope>
    <source>
        <strain evidence="3 4">DSM 24004</strain>
    </source>
</reference>
<accession>A0ABS4GG49</accession>
<dbReference type="SUPFAM" id="SSF47413">
    <property type="entry name" value="lambda repressor-like DNA-binding domains"/>
    <property type="match status" value="1"/>
</dbReference>
<evidence type="ECO:0000256" key="1">
    <source>
        <dbReference type="ARBA" id="ARBA00023125"/>
    </source>
</evidence>
<sequence>MTLGERLREIRKEKDLTKQELGNTLNIPKDRIKLYESGEEIPSEFYLTAFAKHFNISVDELLILK</sequence>
<dbReference type="SMART" id="SM00530">
    <property type="entry name" value="HTH_XRE"/>
    <property type="match status" value="1"/>
</dbReference>